<evidence type="ECO:0000256" key="1">
    <source>
        <dbReference type="SAM" id="Phobius"/>
    </source>
</evidence>
<keyword evidence="1" id="KW-0812">Transmembrane</keyword>
<feature type="transmembrane region" description="Helical" evidence="1">
    <location>
        <begin position="12"/>
        <end position="33"/>
    </location>
</feature>
<feature type="transmembrane region" description="Helical" evidence="1">
    <location>
        <begin position="39"/>
        <end position="58"/>
    </location>
</feature>
<organism evidence="2 3">
    <name type="scientific">Novosphingobium cyanobacteriorum</name>
    <dbReference type="NCBI Taxonomy" id="3024215"/>
    <lineage>
        <taxon>Bacteria</taxon>
        <taxon>Pseudomonadati</taxon>
        <taxon>Pseudomonadota</taxon>
        <taxon>Alphaproteobacteria</taxon>
        <taxon>Sphingomonadales</taxon>
        <taxon>Sphingomonadaceae</taxon>
        <taxon>Novosphingobium</taxon>
    </lineage>
</organism>
<keyword evidence="1" id="KW-0472">Membrane</keyword>
<sequence>MSKVLARITPGQIVRIAKVLAMGTAMIMTGAYVNDALTPATAGIAAFVLAVTLLLAVPDQRGSELLGAAAVWMTTAEFMSAAQSHHFDMWRWAVSVATLALVIVPLKVQYVRGLARSNPYRPLGELDKRSWSAGAMPRSQGAAAAAHHAPTVVTVEAREVETVPVEPEAVPA</sequence>
<evidence type="ECO:0000313" key="2">
    <source>
        <dbReference type="EMBL" id="MDF8332462.1"/>
    </source>
</evidence>
<keyword evidence="3" id="KW-1185">Reference proteome</keyword>
<reference evidence="2 3" key="1">
    <citation type="submission" date="2023-03" db="EMBL/GenBank/DDBJ databases">
        <title>Novosphingobium cyanobacteriorum sp. nov., isolated from a eutrophic reservoir during the Microcystis bloom period.</title>
        <authorList>
            <person name="Kang M."/>
            <person name="Le V."/>
            <person name="Ko S.-R."/>
            <person name="Lee S.-A."/>
            <person name="Ahn C.-Y."/>
        </authorList>
    </citation>
    <scope>NUCLEOTIDE SEQUENCE [LARGE SCALE GENOMIC DNA]</scope>
    <source>
        <strain evidence="2 3">HBC54</strain>
    </source>
</reference>
<dbReference type="Proteomes" id="UP001222770">
    <property type="component" value="Unassembled WGS sequence"/>
</dbReference>
<protein>
    <submittedName>
        <fullName evidence="2">Uncharacterized protein</fullName>
    </submittedName>
</protein>
<accession>A0ABT6CJE6</accession>
<evidence type="ECO:0000313" key="3">
    <source>
        <dbReference type="Proteomes" id="UP001222770"/>
    </source>
</evidence>
<proteinExistence type="predicted"/>
<dbReference type="RefSeq" id="WP_277275629.1">
    <property type="nucleotide sequence ID" value="NZ_JAROCY010000003.1"/>
</dbReference>
<dbReference type="EMBL" id="JAROCY010000003">
    <property type="protein sequence ID" value="MDF8332462.1"/>
    <property type="molecule type" value="Genomic_DNA"/>
</dbReference>
<feature type="transmembrane region" description="Helical" evidence="1">
    <location>
        <begin position="89"/>
        <end position="108"/>
    </location>
</feature>
<feature type="transmembrane region" description="Helical" evidence="1">
    <location>
        <begin position="65"/>
        <end position="83"/>
    </location>
</feature>
<gene>
    <name evidence="2" type="ORF">POM99_04545</name>
</gene>
<name>A0ABT6CJE6_9SPHN</name>
<comment type="caution">
    <text evidence="2">The sequence shown here is derived from an EMBL/GenBank/DDBJ whole genome shotgun (WGS) entry which is preliminary data.</text>
</comment>
<keyword evidence="1" id="KW-1133">Transmembrane helix</keyword>